<dbReference type="PANTHER" id="PTHR42781">
    <property type="entry name" value="SPERMIDINE/PUTRESCINE IMPORT ATP-BINDING PROTEIN POTA"/>
    <property type="match status" value="1"/>
</dbReference>
<dbReference type="FunFam" id="3.40.50.300:FF:000425">
    <property type="entry name" value="Probable ABC transporter, ATP-binding subunit"/>
    <property type="match status" value="1"/>
</dbReference>
<reference evidence="6 7" key="1">
    <citation type="journal article" date="2019" name="Nat. Microbiol.">
        <title>Mediterranean grassland soil C-N compound turnover is dependent on rainfall and depth, and is mediated by genomically divergent microorganisms.</title>
        <authorList>
            <person name="Diamond S."/>
            <person name="Andeer P.F."/>
            <person name="Li Z."/>
            <person name="Crits-Christoph A."/>
            <person name="Burstein D."/>
            <person name="Anantharaman K."/>
            <person name="Lane K.R."/>
            <person name="Thomas B.C."/>
            <person name="Pan C."/>
            <person name="Northen T.R."/>
            <person name="Banfield J.F."/>
        </authorList>
    </citation>
    <scope>NUCLEOTIDE SEQUENCE [LARGE SCALE GENOMIC DNA]</scope>
    <source>
        <strain evidence="6">NP_1</strain>
    </source>
</reference>
<dbReference type="PROSITE" id="PS50893">
    <property type="entry name" value="ABC_TRANSPORTER_2"/>
    <property type="match status" value="1"/>
</dbReference>
<dbReference type="EC" id="7.6.2.9" evidence="4"/>
<keyword evidence="3 6" id="KW-0067">ATP-binding</keyword>
<dbReference type="InterPro" id="IPR027417">
    <property type="entry name" value="P-loop_NTPase"/>
</dbReference>
<comment type="caution">
    <text evidence="6">The sequence shown here is derived from an EMBL/GenBank/DDBJ whole genome shotgun (WGS) entry which is preliminary data.</text>
</comment>
<dbReference type="InterPro" id="IPR050093">
    <property type="entry name" value="ABC_SmlMolc_Importer"/>
</dbReference>
<dbReference type="Proteomes" id="UP000315217">
    <property type="component" value="Unassembled WGS sequence"/>
</dbReference>
<dbReference type="SMART" id="SM00382">
    <property type="entry name" value="AAA"/>
    <property type="match status" value="1"/>
</dbReference>
<sequence>MSEIVLRDVTKYFGSVHALDGISLEVAPGELVALLGPSGCGKTTLLRSVAGLLQPDSGQILIGGKDVTGMPTRERPIGMVSQSYALFPNMTLRNNIAFPLVVRNVPASEITRRVSELLDLVQLDAQADRYPKQVSAGQQQRTALVRALAPQPDVLLLDEPLSALDALVRHQLRDEIRRIQQAVRTTTIFVTHDQSEAMAIADRVAVMHRGRIEQIARPPELYDRPGTPFSAAFVGSRNALELPVRDGQVSLGSAFAVRPPAGSGIRVVIFFRPEDVEIITDGRGHPATLEVKIFLGATTRLHLVTDVDGKQARIYADVPSRQAASLEPGSTLGIRVDPANVRVFSVEG</sequence>
<accession>A0A537LIX5</accession>
<dbReference type="Pfam" id="PF00005">
    <property type="entry name" value="ABC_tran"/>
    <property type="match status" value="1"/>
</dbReference>
<dbReference type="SUPFAM" id="SSF52540">
    <property type="entry name" value="P-loop containing nucleoside triphosphate hydrolases"/>
    <property type="match status" value="1"/>
</dbReference>
<evidence type="ECO:0000313" key="7">
    <source>
        <dbReference type="Proteomes" id="UP000315217"/>
    </source>
</evidence>
<dbReference type="SUPFAM" id="SSF50331">
    <property type="entry name" value="MOP-like"/>
    <property type="match status" value="1"/>
</dbReference>
<dbReference type="Gene3D" id="3.40.50.300">
    <property type="entry name" value="P-loop containing nucleotide triphosphate hydrolases"/>
    <property type="match status" value="1"/>
</dbReference>
<evidence type="ECO:0000256" key="3">
    <source>
        <dbReference type="ARBA" id="ARBA00022840"/>
    </source>
</evidence>
<evidence type="ECO:0000256" key="2">
    <source>
        <dbReference type="ARBA" id="ARBA00022741"/>
    </source>
</evidence>
<keyword evidence="2" id="KW-0547">Nucleotide-binding</keyword>
<dbReference type="AlphaFoldDB" id="A0A537LIX5"/>
<dbReference type="Pfam" id="PF08402">
    <property type="entry name" value="TOBE_2"/>
    <property type="match status" value="1"/>
</dbReference>
<dbReference type="EMBL" id="VBAI01000228">
    <property type="protein sequence ID" value="TMJ07955.1"/>
    <property type="molecule type" value="Genomic_DNA"/>
</dbReference>
<dbReference type="InterPro" id="IPR003439">
    <property type="entry name" value="ABC_transporter-like_ATP-bd"/>
</dbReference>
<name>A0A537LIX5_9BACT</name>
<keyword evidence="1" id="KW-0813">Transport</keyword>
<feature type="domain" description="ABC transporter" evidence="5">
    <location>
        <begin position="4"/>
        <end position="234"/>
    </location>
</feature>
<dbReference type="GO" id="GO:0016887">
    <property type="term" value="F:ATP hydrolysis activity"/>
    <property type="evidence" value="ECO:0007669"/>
    <property type="project" value="InterPro"/>
</dbReference>
<proteinExistence type="predicted"/>
<organism evidence="6 7">
    <name type="scientific">Candidatus Segetimicrobium genomatis</name>
    <dbReference type="NCBI Taxonomy" id="2569760"/>
    <lineage>
        <taxon>Bacteria</taxon>
        <taxon>Bacillati</taxon>
        <taxon>Candidatus Sysuimicrobiota</taxon>
        <taxon>Candidatus Sysuimicrobiia</taxon>
        <taxon>Candidatus Sysuimicrobiales</taxon>
        <taxon>Candidatus Segetimicrobiaceae</taxon>
        <taxon>Candidatus Segetimicrobium</taxon>
    </lineage>
</organism>
<evidence type="ECO:0000256" key="4">
    <source>
        <dbReference type="ARBA" id="ARBA00066388"/>
    </source>
</evidence>
<dbReference type="InterPro" id="IPR003593">
    <property type="entry name" value="AAA+_ATPase"/>
</dbReference>
<dbReference type="InterPro" id="IPR008995">
    <property type="entry name" value="Mo/tungstate-bd_C_term_dom"/>
</dbReference>
<protein>
    <recommendedName>
        <fullName evidence="4">ABC-type quaternary amine transporter</fullName>
        <ecNumber evidence="4">7.6.2.9</ecNumber>
    </recommendedName>
</protein>
<evidence type="ECO:0000259" key="5">
    <source>
        <dbReference type="PROSITE" id="PS50893"/>
    </source>
</evidence>
<evidence type="ECO:0000256" key="1">
    <source>
        <dbReference type="ARBA" id="ARBA00022448"/>
    </source>
</evidence>
<dbReference type="GO" id="GO:0043190">
    <property type="term" value="C:ATP-binding cassette (ABC) transporter complex"/>
    <property type="evidence" value="ECO:0007669"/>
    <property type="project" value="InterPro"/>
</dbReference>
<dbReference type="PANTHER" id="PTHR42781:SF4">
    <property type="entry name" value="SPERMIDINE_PUTRESCINE IMPORT ATP-BINDING PROTEIN POTA"/>
    <property type="match status" value="1"/>
</dbReference>
<dbReference type="InterPro" id="IPR013611">
    <property type="entry name" value="Transp-assoc_OB_typ2"/>
</dbReference>
<evidence type="ECO:0000313" key="6">
    <source>
        <dbReference type="EMBL" id="TMJ07955.1"/>
    </source>
</evidence>
<gene>
    <name evidence="6" type="ORF">E6G98_12990</name>
</gene>
<dbReference type="GO" id="GO:0015418">
    <property type="term" value="F:ABC-type quaternary ammonium compound transporting activity"/>
    <property type="evidence" value="ECO:0007669"/>
    <property type="project" value="UniProtKB-EC"/>
</dbReference>
<dbReference type="GO" id="GO:0005524">
    <property type="term" value="F:ATP binding"/>
    <property type="evidence" value="ECO:0007669"/>
    <property type="project" value="UniProtKB-KW"/>
</dbReference>